<evidence type="ECO:0000259" key="1">
    <source>
        <dbReference type="PROSITE" id="PS50821"/>
    </source>
</evidence>
<dbReference type="InterPro" id="IPR036085">
    <property type="entry name" value="PAZ_dom_sf"/>
</dbReference>
<dbReference type="SUPFAM" id="SSF101690">
    <property type="entry name" value="PAZ domain"/>
    <property type="match status" value="1"/>
</dbReference>
<dbReference type="AlphaFoldDB" id="A0AAD4XXE0"/>
<dbReference type="Gene3D" id="2.170.260.10">
    <property type="entry name" value="paz domain"/>
    <property type="match status" value="1"/>
</dbReference>
<sequence>MDKGSFEGKTDHPRHGSLLDFFQGRELLVCFFDEADKDQKKNNHVEKGDVMKYLQNRILDSKREMLSELKNLRVKVTPSNSEYKITGPSEFPCRQQMFTMNPKGADADGRTVEITVYNYFVNHHHTEICSLVSLQRYTKALSTIQRSLLVEKLRKKPQEQVRALSDVSEFNNYDNDPMLKSCVVYN</sequence>
<dbReference type="Proteomes" id="UP001202328">
    <property type="component" value="Unassembled WGS sequence"/>
</dbReference>
<name>A0AAD4XXE0_9MAGN</name>
<dbReference type="GO" id="GO:0003723">
    <property type="term" value="F:RNA binding"/>
    <property type="evidence" value="ECO:0007669"/>
    <property type="project" value="InterPro"/>
</dbReference>
<dbReference type="PROSITE" id="PS50821">
    <property type="entry name" value="PAZ"/>
    <property type="match status" value="1"/>
</dbReference>
<evidence type="ECO:0000313" key="2">
    <source>
        <dbReference type="EMBL" id="KAI3957969.1"/>
    </source>
</evidence>
<comment type="caution">
    <text evidence="2">The sequence shown here is derived from an EMBL/GenBank/DDBJ whole genome shotgun (WGS) entry which is preliminary data.</text>
</comment>
<proteinExistence type="predicted"/>
<gene>
    <name evidence="2" type="ORF">MKW98_020611</name>
</gene>
<organism evidence="2 3">
    <name type="scientific">Papaver atlanticum</name>
    <dbReference type="NCBI Taxonomy" id="357466"/>
    <lineage>
        <taxon>Eukaryota</taxon>
        <taxon>Viridiplantae</taxon>
        <taxon>Streptophyta</taxon>
        <taxon>Embryophyta</taxon>
        <taxon>Tracheophyta</taxon>
        <taxon>Spermatophyta</taxon>
        <taxon>Magnoliopsida</taxon>
        <taxon>Ranunculales</taxon>
        <taxon>Papaveraceae</taxon>
        <taxon>Papaveroideae</taxon>
        <taxon>Papaver</taxon>
    </lineage>
</organism>
<keyword evidence="3" id="KW-1185">Reference proteome</keyword>
<reference evidence="2" key="1">
    <citation type="submission" date="2022-04" db="EMBL/GenBank/DDBJ databases">
        <title>A functionally conserved STORR gene fusion in Papaver species that diverged 16.8 million years ago.</title>
        <authorList>
            <person name="Catania T."/>
        </authorList>
    </citation>
    <scope>NUCLEOTIDE SEQUENCE</scope>
    <source>
        <strain evidence="2">S-188037</strain>
    </source>
</reference>
<protein>
    <recommendedName>
        <fullName evidence="1">PAZ domain-containing protein</fullName>
    </recommendedName>
</protein>
<evidence type="ECO:0000313" key="3">
    <source>
        <dbReference type="Proteomes" id="UP001202328"/>
    </source>
</evidence>
<feature type="domain" description="PAZ" evidence="1">
    <location>
        <begin position="49"/>
        <end position="165"/>
    </location>
</feature>
<dbReference type="PANTHER" id="PTHR22891">
    <property type="entry name" value="EUKARYOTIC TRANSLATION INITIATION FACTOR 2C"/>
    <property type="match status" value="1"/>
</dbReference>
<accession>A0AAD4XXE0</accession>
<dbReference type="EMBL" id="JAJJMB010001184">
    <property type="protein sequence ID" value="KAI3957969.1"/>
    <property type="molecule type" value="Genomic_DNA"/>
</dbReference>
<dbReference type="Pfam" id="PF02170">
    <property type="entry name" value="PAZ"/>
    <property type="match status" value="1"/>
</dbReference>
<dbReference type="InterPro" id="IPR003100">
    <property type="entry name" value="PAZ_dom"/>
</dbReference>